<dbReference type="GO" id="GO:0005743">
    <property type="term" value="C:mitochondrial inner membrane"/>
    <property type="evidence" value="ECO:0007669"/>
    <property type="project" value="UniProtKB-SubCell"/>
</dbReference>
<dbReference type="InterPro" id="IPR001750">
    <property type="entry name" value="ND/Mrp_TM"/>
</dbReference>
<dbReference type="GO" id="GO:0008137">
    <property type="term" value="F:NADH dehydrogenase (ubiquinone) activity"/>
    <property type="evidence" value="ECO:0007669"/>
    <property type="project" value="UniProtKB-EC"/>
</dbReference>
<feature type="transmembrane region" description="Helical" evidence="18">
    <location>
        <begin position="94"/>
        <end position="115"/>
    </location>
</feature>
<feature type="domain" description="NADH:quinone oxidoreductase/Mrp antiporter transmembrane" evidence="19">
    <location>
        <begin position="24"/>
        <end position="288"/>
    </location>
</feature>
<comment type="subcellular location">
    <subcellularLocation>
        <location evidence="2 18">Mitochondrion inner membrane</location>
        <topology evidence="2 18">Multi-pass membrane protein</topology>
    </subcellularLocation>
</comment>
<evidence type="ECO:0000256" key="8">
    <source>
        <dbReference type="ARBA" id="ARBA00022692"/>
    </source>
</evidence>
<accession>A0A7L8EZJ5</accession>
<evidence type="ECO:0000256" key="15">
    <source>
        <dbReference type="ARBA" id="ARBA00023128"/>
    </source>
</evidence>
<proteinExistence type="inferred from homology"/>
<dbReference type="PANTHER" id="PTHR46552:SF1">
    <property type="entry name" value="NADH-UBIQUINONE OXIDOREDUCTASE CHAIN 2"/>
    <property type="match status" value="1"/>
</dbReference>
<keyword evidence="10 18" id="KW-1278">Translocase</keyword>
<feature type="transmembrane region" description="Helical" evidence="18">
    <location>
        <begin position="150"/>
        <end position="170"/>
    </location>
</feature>
<evidence type="ECO:0000256" key="18">
    <source>
        <dbReference type="RuleBase" id="RU003403"/>
    </source>
</evidence>
<evidence type="ECO:0000256" key="5">
    <source>
        <dbReference type="ARBA" id="ARBA00021008"/>
    </source>
</evidence>
<feature type="transmembrane region" description="Helical" evidence="18">
    <location>
        <begin position="241"/>
        <end position="265"/>
    </location>
</feature>
<feature type="transmembrane region" description="Helical" evidence="18">
    <location>
        <begin position="60"/>
        <end position="82"/>
    </location>
</feature>
<feature type="transmembrane region" description="Helical" evidence="18">
    <location>
        <begin position="201"/>
        <end position="220"/>
    </location>
</feature>
<dbReference type="GO" id="GO:0006120">
    <property type="term" value="P:mitochondrial electron transport, NADH to ubiquinone"/>
    <property type="evidence" value="ECO:0007669"/>
    <property type="project" value="InterPro"/>
</dbReference>
<geneLocation type="mitochondrion" evidence="20"/>
<dbReference type="GeneID" id="60236227"/>
<keyword evidence="14 18" id="KW-0830">Ubiquinone</keyword>
<evidence type="ECO:0000256" key="11">
    <source>
        <dbReference type="ARBA" id="ARBA00022982"/>
    </source>
</evidence>
<comment type="function">
    <text evidence="18">Core subunit of the mitochondrial membrane respiratory chain NADH dehydrogenase (Complex I) which catalyzes electron transfer from NADH through the respiratory chain, using ubiquinone as an electron acceptor. Essential for the catalytic activity and assembly of complex I.</text>
</comment>
<evidence type="ECO:0000256" key="14">
    <source>
        <dbReference type="ARBA" id="ARBA00023075"/>
    </source>
</evidence>
<keyword evidence="16 18" id="KW-0472">Membrane</keyword>
<keyword evidence="15 18" id="KW-0496">Mitochondrion</keyword>
<evidence type="ECO:0000256" key="7">
    <source>
        <dbReference type="ARBA" id="ARBA00022660"/>
    </source>
</evidence>
<feature type="transmembrane region" description="Helical" evidence="18">
    <location>
        <begin position="277"/>
        <end position="300"/>
    </location>
</feature>
<feature type="transmembrane region" description="Helical" evidence="18">
    <location>
        <begin position="321"/>
        <end position="342"/>
    </location>
</feature>
<dbReference type="InterPro" id="IPR003917">
    <property type="entry name" value="NADH_UbQ_OxRdtase_chain2"/>
</dbReference>
<evidence type="ECO:0000256" key="12">
    <source>
        <dbReference type="ARBA" id="ARBA00022989"/>
    </source>
</evidence>
<evidence type="ECO:0000256" key="13">
    <source>
        <dbReference type="ARBA" id="ARBA00023027"/>
    </source>
</evidence>
<dbReference type="PANTHER" id="PTHR46552">
    <property type="entry name" value="NADH-UBIQUINONE OXIDOREDUCTASE CHAIN 2"/>
    <property type="match status" value="1"/>
</dbReference>
<evidence type="ECO:0000256" key="10">
    <source>
        <dbReference type="ARBA" id="ARBA00022967"/>
    </source>
</evidence>
<reference evidence="20" key="2">
    <citation type="submission" date="2020-06" db="EMBL/GenBank/DDBJ databases">
        <authorList>
            <person name="Shen S."/>
        </authorList>
    </citation>
    <scope>NUCLEOTIDE SEQUENCE</scope>
</reference>
<organism evidence="20">
    <name type="scientific">Pedetontus zhejiangensis</name>
    <dbReference type="NCBI Taxonomy" id="554671"/>
    <lineage>
        <taxon>Eukaryota</taxon>
        <taxon>Metazoa</taxon>
        <taxon>Ecdysozoa</taxon>
        <taxon>Arthropoda</taxon>
        <taxon>Hexapoda</taxon>
        <taxon>Insecta</taxon>
        <taxon>Monocondylia</taxon>
        <taxon>Archaeognatha</taxon>
        <taxon>Machilidae</taxon>
        <taxon>Pedetontus</taxon>
    </lineage>
</organism>
<evidence type="ECO:0000256" key="1">
    <source>
        <dbReference type="ARBA" id="ARBA00003257"/>
    </source>
</evidence>
<comment type="catalytic activity">
    <reaction evidence="17 18">
        <text>a ubiquinone + NADH + 5 H(+)(in) = a ubiquinol + NAD(+) + 4 H(+)(out)</text>
        <dbReference type="Rhea" id="RHEA:29091"/>
        <dbReference type="Rhea" id="RHEA-COMP:9565"/>
        <dbReference type="Rhea" id="RHEA-COMP:9566"/>
        <dbReference type="ChEBI" id="CHEBI:15378"/>
        <dbReference type="ChEBI" id="CHEBI:16389"/>
        <dbReference type="ChEBI" id="CHEBI:17976"/>
        <dbReference type="ChEBI" id="CHEBI:57540"/>
        <dbReference type="ChEBI" id="CHEBI:57945"/>
        <dbReference type="EC" id="7.1.1.2"/>
    </reaction>
</comment>
<evidence type="ECO:0000256" key="9">
    <source>
        <dbReference type="ARBA" id="ARBA00022792"/>
    </source>
</evidence>
<reference evidence="20" key="1">
    <citation type="journal article" date="2020" name="Mitochondrial DNA Part B Resour">
        <title>The complete mitochondrial genome of Pedetontus zhejiangensis (Microcoryphia: Machilidae) and its phylogeny.</title>
        <authorList>
            <person name="Shen S.-Q."/>
            <person name="Cai Y.-Y."/>
            <person name="Xu K.-K."/>
            <person name="Chen Q.-P."/>
            <person name="Cao S.-S."/>
            <person name="Yu D.-N."/>
            <person name="Zhang J.-Y."/>
        </authorList>
    </citation>
    <scope>NUCLEOTIDE SEQUENCE</scope>
</reference>
<comment type="function">
    <text evidence="1">Core subunit of the mitochondrial membrane respiratory chain NADH dehydrogenase (Complex I) that is believed to belong to the minimal assembly required for catalysis. Complex I functions in the transfer of electrons from NADH to the respiratory chain. The immediate electron acceptor for the enzyme is believed to be ubiquinone.</text>
</comment>
<dbReference type="InterPro" id="IPR050175">
    <property type="entry name" value="Complex_I_Subunit_2"/>
</dbReference>
<protein>
    <recommendedName>
        <fullName evidence="5 18">NADH-ubiquinone oxidoreductase chain 2</fullName>
        <ecNumber evidence="4 18">7.1.1.2</ecNumber>
    </recommendedName>
</protein>
<dbReference type="CTD" id="4536"/>
<keyword evidence="7 18" id="KW-0679">Respiratory chain</keyword>
<evidence type="ECO:0000259" key="19">
    <source>
        <dbReference type="Pfam" id="PF00361"/>
    </source>
</evidence>
<keyword evidence="13 18" id="KW-0520">NAD</keyword>
<keyword evidence="11 18" id="KW-0249">Electron transport</keyword>
<dbReference type="PRINTS" id="PR01436">
    <property type="entry name" value="NADHDHGNASE2"/>
</dbReference>
<dbReference type="EC" id="7.1.1.2" evidence="4 18"/>
<dbReference type="AlphaFoldDB" id="A0A7L8EZJ5"/>
<keyword evidence="6" id="KW-0813">Transport</keyword>
<evidence type="ECO:0000313" key="20">
    <source>
        <dbReference type="EMBL" id="QOE17733.1"/>
    </source>
</evidence>
<evidence type="ECO:0000256" key="17">
    <source>
        <dbReference type="ARBA" id="ARBA00049551"/>
    </source>
</evidence>
<dbReference type="EMBL" id="MT679724">
    <property type="protein sequence ID" value="QOE17733.1"/>
    <property type="molecule type" value="Genomic_DNA"/>
</dbReference>
<dbReference type="Pfam" id="PF00361">
    <property type="entry name" value="Proton_antipo_M"/>
    <property type="match status" value="1"/>
</dbReference>
<feature type="transmembrane region" description="Helical" evidence="18">
    <location>
        <begin position="177"/>
        <end position="195"/>
    </location>
</feature>
<comment type="similarity">
    <text evidence="3 18">Belongs to the complex I subunit 2 family.</text>
</comment>
<evidence type="ECO:0000256" key="16">
    <source>
        <dbReference type="ARBA" id="ARBA00023136"/>
    </source>
</evidence>
<keyword evidence="12 18" id="KW-1133">Transmembrane helix</keyword>
<dbReference type="RefSeq" id="YP_009945226.1">
    <property type="nucleotide sequence ID" value="NC_051491.1"/>
</dbReference>
<keyword evidence="8 18" id="KW-0812">Transmembrane</keyword>
<evidence type="ECO:0000256" key="4">
    <source>
        <dbReference type="ARBA" id="ARBA00012944"/>
    </source>
</evidence>
<name>A0A7L8EZJ5_9INSE</name>
<evidence type="ECO:0000256" key="6">
    <source>
        <dbReference type="ARBA" id="ARBA00022448"/>
    </source>
</evidence>
<keyword evidence="9 18" id="KW-0999">Mitochondrion inner membrane</keyword>
<evidence type="ECO:0000256" key="3">
    <source>
        <dbReference type="ARBA" id="ARBA00007012"/>
    </source>
</evidence>
<gene>
    <name evidence="20" type="primary">ND2</name>
</gene>
<evidence type="ECO:0000256" key="2">
    <source>
        <dbReference type="ARBA" id="ARBA00004448"/>
    </source>
</evidence>
<sequence>MHFNPKKFLFMSTLIGSTLMSVSSASWFGAWMGLEINLLSFIPLMSNGMNQRSTEASLKYFLTQALGSTVLLLSVIYLFYSLSAMNFFLTNTSAILLINMSLLLKVGAAPFHFWFPLVMEGLNWMNSIILMTWQKFAPLILLSYNLNKNINLMTISIMLSALLGGLGGLNQTMLRKIMAFSSINHLSWILAAMLISENTWLMYYFVYILLSTAVMMYFMLNNMFHLNQIHGMINTNKINNLMFKMNLLSLGGLPPFLGFFTKWIVIQELLVKGSLMMLFIMIMSTLITLFYYLRVIYLKLSMFYFMEMWIMPHLQPTLHKISNILTYINLGMPILMVLIFLLN</sequence>